<accession>A0A0R2N334</accession>
<organism evidence="2 3">
    <name type="scientific">Pediococcus argentinicus</name>
    <dbReference type="NCBI Taxonomy" id="480391"/>
    <lineage>
        <taxon>Bacteria</taxon>
        <taxon>Bacillati</taxon>
        <taxon>Bacillota</taxon>
        <taxon>Bacilli</taxon>
        <taxon>Lactobacillales</taxon>
        <taxon>Lactobacillaceae</taxon>
        <taxon>Pediococcus</taxon>
    </lineage>
</organism>
<reference evidence="2 3" key="1">
    <citation type="journal article" date="2015" name="Genome Announc.">
        <title>Expanding the biotechnology potential of lactobacilli through comparative genomics of 213 strains and associated genera.</title>
        <authorList>
            <person name="Sun Z."/>
            <person name="Harris H.M."/>
            <person name="McCann A."/>
            <person name="Guo C."/>
            <person name="Argimon S."/>
            <person name="Zhang W."/>
            <person name="Yang X."/>
            <person name="Jeffery I.B."/>
            <person name="Cooney J.C."/>
            <person name="Kagawa T.F."/>
            <person name="Liu W."/>
            <person name="Song Y."/>
            <person name="Salvetti E."/>
            <person name="Wrobel A."/>
            <person name="Rasinkangas P."/>
            <person name="Parkhill J."/>
            <person name="Rea M.C."/>
            <person name="O'Sullivan O."/>
            <person name="Ritari J."/>
            <person name="Douillard F.P."/>
            <person name="Paul Ross R."/>
            <person name="Yang R."/>
            <person name="Briner A.E."/>
            <person name="Felis G.E."/>
            <person name="de Vos W.M."/>
            <person name="Barrangou R."/>
            <person name="Klaenhammer T.R."/>
            <person name="Caufield P.W."/>
            <person name="Cui Y."/>
            <person name="Zhang H."/>
            <person name="O'Toole P.W."/>
        </authorList>
    </citation>
    <scope>NUCLEOTIDE SEQUENCE [LARGE SCALE GENOMIC DNA]</scope>
    <source>
        <strain evidence="2 3">DSM 23026</strain>
    </source>
</reference>
<feature type="transmembrane region" description="Helical" evidence="1">
    <location>
        <begin position="115"/>
        <end position="138"/>
    </location>
</feature>
<keyword evidence="3" id="KW-1185">Reference proteome</keyword>
<comment type="caution">
    <text evidence="2">The sequence shown here is derived from an EMBL/GenBank/DDBJ whole genome shotgun (WGS) entry which is preliminary data.</text>
</comment>
<feature type="transmembrane region" description="Helical" evidence="1">
    <location>
        <begin position="23"/>
        <end position="44"/>
    </location>
</feature>
<feature type="transmembrane region" description="Helical" evidence="1">
    <location>
        <begin position="182"/>
        <end position="199"/>
    </location>
</feature>
<feature type="transmembrane region" description="Helical" evidence="1">
    <location>
        <begin position="51"/>
        <end position="69"/>
    </location>
</feature>
<keyword evidence="1" id="KW-1133">Transmembrane helix</keyword>
<evidence type="ECO:0000256" key="1">
    <source>
        <dbReference type="SAM" id="Phobius"/>
    </source>
</evidence>
<keyword evidence="1" id="KW-0812">Transmembrane</keyword>
<dbReference type="Proteomes" id="UP000051249">
    <property type="component" value="Unassembled WGS sequence"/>
</dbReference>
<evidence type="ECO:0000313" key="3">
    <source>
        <dbReference type="Proteomes" id="UP000051249"/>
    </source>
</evidence>
<evidence type="ECO:0008006" key="4">
    <source>
        <dbReference type="Google" id="ProtNLM"/>
    </source>
</evidence>
<evidence type="ECO:0000313" key="2">
    <source>
        <dbReference type="EMBL" id="KRO20270.1"/>
    </source>
</evidence>
<gene>
    <name evidence="2" type="ORF">IV88_GL001588</name>
</gene>
<feature type="transmembrane region" description="Helical" evidence="1">
    <location>
        <begin position="205"/>
        <end position="221"/>
    </location>
</feature>
<sequence>MDELTEKSIGFNFNETNLIDNTILFFYSLSLISGTIQLSMFTYYISGSLLVFTRLAMCGCAFILSLIFKRFNLKSIVGISFSIVGIIVFLKTRNLDYLLFAMTLTGLKDIPVKRVVKLTFIITLVSLLILVLLSITGIIPNLGYPRNGRIRNSFGTTYPLVLSAYLFYLAVSVSILWPKKTFVTLSIMTLLMILCNTYTGSRNDTFSIALLILIIVLKKYLKLAKILLKTLIPIFVVVGIVFSIFLTKLIPFGTNLFVIINKLLSDRLILQDTLVNNYGIKLFGQVIVQNGNGGYEGQNSLMQYFYIDNSYAASLYVGGLLSFCFIVGICAYRCYSLIKKDFVIVGLILFIVIINGMVESSFINTSLNTIIPILLSDPKLFLSNEKLNLVE</sequence>
<dbReference type="AlphaFoldDB" id="A0A0R2N334"/>
<keyword evidence="1" id="KW-0472">Membrane</keyword>
<dbReference type="EMBL" id="JQCQ01000068">
    <property type="protein sequence ID" value="KRO20270.1"/>
    <property type="molecule type" value="Genomic_DNA"/>
</dbReference>
<feature type="transmembrane region" description="Helical" evidence="1">
    <location>
        <begin position="233"/>
        <end position="260"/>
    </location>
</feature>
<protein>
    <recommendedName>
        <fullName evidence="4">Polysaccharide polymerase</fullName>
    </recommendedName>
</protein>
<proteinExistence type="predicted"/>
<dbReference type="PATRIC" id="fig|480391.4.peg.1617"/>
<feature type="transmembrane region" description="Helical" evidence="1">
    <location>
        <begin position="342"/>
        <end position="358"/>
    </location>
</feature>
<feature type="transmembrane region" description="Helical" evidence="1">
    <location>
        <begin position="158"/>
        <end position="177"/>
    </location>
</feature>
<name>A0A0R2N334_9LACO</name>
<feature type="transmembrane region" description="Helical" evidence="1">
    <location>
        <begin position="311"/>
        <end position="335"/>
    </location>
</feature>